<dbReference type="Proteomes" id="UP000681720">
    <property type="component" value="Unassembled WGS sequence"/>
</dbReference>
<dbReference type="AlphaFoldDB" id="A0A815U926"/>
<sequence length="411" mass="47804">MEDIIISLEPAFHRVERFILWHNRYASSLAFFLGHCIFYAIAKAGLRPFCAVMLVVLVFHVLDCLKKKRSHALANGEENLSELTKFVLRSYRHVRETHEKFNTLKTDNRVKYSITIIVICLILAYIGVKINGFYVSYVTMLILFTLPAIVYHKLIPKLLQRLAPVLEQLDQSMEYKRRSLIDRKELLVKIDTSANNYEDEDDDDVRRLKQQHDRLRQEQSETNRRSLISTDEEDLDDDNELKLIESNEESQTMFDFQQRYKNEMDNNDESETILNFRQYLRNDTDVNDVALVPKQTNISDSSFDMASDSSSSTADDESSRISELYANVGEQFDGKHRIKIKGDEFKIKGRPAKQRPKLMDAQFFQSNMDGNNDRYINEPSAPTLINTASNMPTNEPDLTSFDFLNDYEEKA</sequence>
<dbReference type="EMBL" id="CAJNOV010013272">
    <property type="protein sequence ID" value="CAF1516578.1"/>
    <property type="molecule type" value="Genomic_DNA"/>
</dbReference>
<dbReference type="PROSITE" id="PS50845">
    <property type="entry name" value="RETICULON"/>
    <property type="match status" value="1"/>
</dbReference>
<feature type="compositionally biased region" description="Basic and acidic residues" evidence="6">
    <location>
        <begin position="213"/>
        <end position="224"/>
    </location>
</feature>
<dbReference type="InterPro" id="IPR057282">
    <property type="entry name" value="RETREG1-3-like_RHD"/>
</dbReference>
<protein>
    <recommendedName>
        <fullName evidence="8">Reticulon domain-containing protein</fullName>
    </recommendedName>
</protein>
<dbReference type="EMBL" id="CAJNRE010004907">
    <property type="protein sequence ID" value="CAF2039960.1"/>
    <property type="molecule type" value="Genomic_DNA"/>
</dbReference>
<feature type="compositionally biased region" description="Low complexity" evidence="6">
    <location>
        <begin position="299"/>
        <end position="313"/>
    </location>
</feature>
<evidence type="ECO:0000256" key="1">
    <source>
        <dbReference type="ARBA" id="ARBA00004477"/>
    </source>
</evidence>
<feature type="transmembrane region" description="Helical" evidence="7">
    <location>
        <begin position="110"/>
        <end position="128"/>
    </location>
</feature>
<dbReference type="PANTHER" id="PTHR20952:SF4">
    <property type="entry name" value="RETICULOPHAGY REGULATOR 2"/>
    <property type="match status" value="1"/>
</dbReference>
<evidence type="ECO:0000313" key="14">
    <source>
        <dbReference type="Proteomes" id="UP000663855"/>
    </source>
</evidence>
<evidence type="ECO:0000256" key="4">
    <source>
        <dbReference type="ARBA" id="ARBA00022989"/>
    </source>
</evidence>
<evidence type="ECO:0000313" key="11">
    <source>
        <dbReference type="EMBL" id="CAF2039960.1"/>
    </source>
</evidence>
<evidence type="ECO:0000256" key="7">
    <source>
        <dbReference type="SAM" id="Phobius"/>
    </source>
</evidence>
<dbReference type="Proteomes" id="UP000663855">
    <property type="component" value="Unassembled WGS sequence"/>
</dbReference>
<evidence type="ECO:0000256" key="5">
    <source>
        <dbReference type="ARBA" id="ARBA00023136"/>
    </source>
</evidence>
<dbReference type="Proteomes" id="UP000663824">
    <property type="component" value="Unassembled WGS sequence"/>
</dbReference>
<evidence type="ECO:0000313" key="9">
    <source>
        <dbReference type="EMBL" id="CAF1516578.1"/>
    </source>
</evidence>
<keyword evidence="5 7" id="KW-0472">Membrane</keyword>
<gene>
    <name evidence="12" type="ORF">BYL167_LOCUS16362</name>
    <name evidence="9" type="ORF">CJN711_LOCUS28142</name>
    <name evidence="13" type="ORF">GIL414_LOCUS16149</name>
    <name evidence="10" type="ORF">KQP761_LOCUS20338</name>
    <name evidence="11" type="ORF">MBJ925_LOCUS11230</name>
</gene>
<feature type="domain" description="Reticulon" evidence="8">
    <location>
        <begin position="15"/>
        <end position="149"/>
    </location>
</feature>
<dbReference type="PANTHER" id="PTHR20952">
    <property type="entry name" value="ADP-RIBOSYLATION-LIKE FACTOR 6-INTERACTING PROTEIN"/>
    <property type="match status" value="1"/>
</dbReference>
<dbReference type="InterPro" id="IPR052114">
    <property type="entry name" value="ER_autophagy_membrane_reg"/>
</dbReference>
<evidence type="ECO:0000256" key="2">
    <source>
        <dbReference type="ARBA" id="ARBA00022692"/>
    </source>
</evidence>
<dbReference type="EMBL" id="CAJNOW010010598">
    <property type="protein sequence ID" value="CAF1582951.1"/>
    <property type="molecule type" value="Genomic_DNA"/>
</dbReference>
<feature type="transmembrane region" description="Helical" evidence="7">
    <location>
        <begin position="134"/>
        <end position="151"/>
    </location>
</feature>
<evidence type="ECO:0000313" key="13">
    <source>
        <dbReference type="EMBL" id="CAF4082472.1"/>
    </source>
</evidence>
<feature type="region of interest" description="Disordered" evidence="6">
    <location>
        <begin position="213"/>
        <end position="235"/>
    </location>
</feature>
<proteinExistence type="predicted"/>
<name>A0A815U926_9BILA</name>
<reference evidence="9" key="1">
    <citation type="submission" date="2021-02" db="EMBL/GenBank/DDBJ databases">
        <authorList>
            <person name="Nowell W R."/>
        </authorList>
    </citation>
    <scope>NUCLEOTIDE SEQUENCE</scope>
</reference>
<comment type="caution">
    <text evidence="9">The sequence shown here is derived from an EMBL/GenBank/DDBJ whole genome shotgun (WGS) entry which is preliminary data.</text>
</comment>
<dbReference type="Proteomes" id="UP000681967">
    <property type="component" value="Unassembled WGS sequence"/>
</dbReference>
<keyword evidence="3" id="KW-0256">Endoplasmic reticulum</keyword>
<organism evidence="9 14">
    <name type="scientific">Rotaria magnacalcarata</name>
    <dbReference type="NCBI Taxonomy" id="392030"/>
    <lineage>
        <taxon>Eukaryota</taxon>
        <taxon>Metazoa</taxon>
        <taxon>Spiralia</taxon>
        <taxon>Gnathifera</taxon>
        <taxon>Rotifera</taxon>
        <taxon>Eurotatoria</taxon>
        <taxon>Bdelloidea</taxon>
        <taxon>Philodinida</taxon>
        <taxon>Philodinidae</taxon>
        <taxon>Rotaria</taxon>
    </lineage>
</organism>
<keyword evidence="4 7" id="KW-1133">Transmembrane helix</keyword>
<evidence type="ECO:0000313" key="12">
    <source>
        <dbReference type="EMBL" id="CAF4049655.1"/>
    </source>
</evidence>
<feature type="region of interest" description="Disordered" evidence="6">
    <location>
        <begin position="299"/>
        <end position="318"/>
    </location>
</feature>
<dbReference type="GO" id="GO:0005789">
    <property type="term" value="C:endoplasmic reticulum membrane"/>
    <property type="evidence" value="ECO:0007669"/>
    <property type="project" value="UniProtKB-SubCell"/>
</dbReference>
<comment type="subcellular location">
    <subcellularLocation>
        <location evidence="1">Endoplasmic reticulum membrane</location>
        <topology evidence="1">Multi-pass membrane protein</topology>
    </subcellularLocation>
</comment>
<dbReference type="EMBL" id="CAJOBH010006246">
    <property type="protein sequence ID" value="CAF4049655.1"/>
    <property type="molecule type" value="Genomic_DNA"/>
</dbReference>
<feature type="transmembrane region" description="Helical" evidence="7">
    <location>
        <begin position="46"/>
        <end position="65"/>
    </location>
</feature>
<accession>A0A815U926</accession>
<dbReference type="InterPro" id="IPR003388">
    <property type="entry name" value="Reticulon"/>
</dbReference>
<dbReference type="OrthoDB" id="10029527at2759"/>
<dbReference type="Proteomes" id="UP000663834">
    <property type="component" value="Unassembled WGS sequence"/>
</dbReference>
<evidence type="ECO:0000313" key="10">
    <source>
        <dbReference type="EMBL" id="CAF1582951.1"/>
    </source>
</evidence>
<evidence type="ECO:0000256" key="3">
    <source>
        <dbReference type="ARBA" id="ARBA00022824"/>
    </source>
</evidence>
<evidence type="ECO:0000256" key="6">
    <source>
        <dbReference type="SAM" id="MobiDB-lite"/>
    </source>
</evidence>
<keyword evidence="2 7" id="KW-0812">Transmembrane</keyword>
<evidence type="ECO:0000259" key="8">
    <source>
        <dbReference type="PROSITE" id="PS50845"/>
    </source>
</evidence>
<dbReference type="EMBL" id="CAJOBJ010007292">
    <property type="protein sequence ID" value="CAF4082472.1"/>
    <property type="molecule type" value="Genomic_DNA"/>
</dbReference>
<dbReference type="Pfam" id="PF24456">
    <property type="entry name" value="RHD_RETREG1-3"/>
    <property type="match status" value="1"/>
</dbReference>